<dbReference type="Gene3D" id="3.40.390.30">
    <property type="entry name" value="Metalloproteases ('zincins'), catalytic domain"/>
    <property type="match status" value="1"/>
</dbReference>
<dbReference type="GO" id="GO:0004521">
    <property type="term" value="F:RNA endonuclease activity"/>
    <property type="evidence" value="ECO:0007669"/>
    <property type="project" value="UniProtKB-UniRule"/>
</dbReference>
<comment type="function">
    <text evidence="7">Single strand-specific metallo-endoribonuclease involved in late-stage 70S ribosome quality control and in maturation of the 3' terminus of the 16S rRNA.</text>
</comment>
<evidence type="ECO:0000256" key="5">
    <source>
        <dbReference type="ARBA" id="ARBA00022801"/>
    </source>
</evidence>
<keyword evidence="7" id="KW-0963">Cytoplasm</keyword>
<keyword evidence="3 7" id="KW-0479">Metal-binding</keyword>
<dbReference type="GO" id="GO:0006364">
    <property type="term" value="P:rRNA processing"/>
    <property type="evidence" value="ECO:0007669"/>
    <property type="project" value="UniProtKB-UniRule"/>
</dbReference>
<reference evidence="8 9" key="1">
    <citation type="journal article" date="2016" name="Nat. Commun.">
        <title>Thousands of microbial genomes shed light on interconnected biogeochemical processes in an aquifer system.</title>
        <authorList>
            <person name="Anantharaman K."/>
            <person name="Brown C.T."/>
            <person name="Hug L.A."/>
            <person name="Sharon I."/>
            <person name="Castelle C.J."/>
            <person name="Probst A.J."/>
            <person name="Thomas B.C."/>
            <person name="Singh A."/>
            <person name="Wilkins M.J."/>
            <person name="Karaoz U."/>
            <person name="Brodie E.L."/>
            <person name="Williams K.H."/>
            <person name="Hubbard S.S."/>
            <person name="Banfield J.F."/>
        </authorList>
    </citation>
    <scope>NUCLEOTIDE SEQUENCE [LARGE SCALE GENOMIC DNA]</scope>
</reference>
<dbReference type="PANTHER" id="PTHR46986:SF1">
    <property type="entry name" value="ENDORIBONUCLEASE YBEY, CHLOROPLASTIC"/>
    <property type="match status" value="1"/>
</dbReference>
<evidence type="ECO:0000256" key="4">
    <source>
        <dbReference type="ARBA" id="ARBA00022759"/>
    </source>
</evidence>
<dbReference type="HAMAP" id="MF_00009">
    <property type="entry name" value="Endoribonucl_YbeY"/>
    <property type="match status" value="1"/>
</dbReference>
<keyword evidence="2 7" id="KW-0540">Nuclease</keyword>
<evidence type="ECO:0000256" key="6">
    <source>
        <dbReference type="ARBA" id="ARBA00022833"/>
    </source>
</evidence>
<keyword evidence="4 7" id="KW-0255">Endonuclease</keyword>
<feature type="binding site" evidence="7">
    <location>
        <position position="112"/>
    </location>
    <ligand>
        <name>Zn(2+)</name>
        <dbReference type="ChEBI" id="CHEBI:29105"/>
        <note>catalytic</note>
    </ligand>
</feature>
<keyword evidence="6 7" id="KW-0862">Zinc</keyword>
<evidence type="ECO:0000256" key="1">
    <source>
        <dbReference type="ARBA" id="ARBA00010875"/>
    </source>
</evidence>
<feature type="binding site" evidence="7">
    <location>
        <position position="106"/>
    </location>
    <ligand>
        <name>Zn(2+)</name>
        <dbReference type="ChEBI" id="CHEBI:29105"/>
        <note>catalytic</note>
    </ligand>
</feature>
<name>A0A1G2IWU4_9BACT</name>
<dbReference type="GO" id="GO:0004222">
    <property type="term" value="F:metalloendopeptidase activity"/>
    <property type="evidence" value="ECO:0007669"/>
    <property type="project" value="InterPro"/>
</dbReference>
<comment type="subcellular location">
    <subcellularLocation>
        <location evidence="7">Cytoplasm</location>
    </subcellularLocation>
</comment>
<organism evidence="8 9">
    <name type="scientific">Candidatus Staskawiczbacteria bacterium RIFOXYB1_FULL_37_44</name>
    <dbReference type="NCBI Taxonomy" id="1802223"/>
    <lineage>
        <taxon>Bacteria</taxon>
        <taxon>Candidatus Staskawicziibacteriota</taxon>
    </lineage>
</organism>
<dbReference type="GO" id="GO:0008270">
    <property type="term" value="F:zinc ion binding"/>
    <property type="evidence" value="ECO:0007669"/>
    <property type="project" value="UniProtKB-UniRule"/>
</dbReference>
<keyword evidence="7" id="KW-0690">Ribosome biogenesis</keyword>
<dbReference type="InterPro" id="IPR023091">
    <property type="entry name" value="MetalPrtase_cat_dom_sf_prd"/>
</dbReference>
<dbReference type="EMBL" id="MHPJ01000008">
    <property type="protein sequence ID" value="OGZ79172.1"/>
    <property type="molecule type" value="Genomic_DNA"/>
</dbReference>
<comment type="cofactor">
    <cofactor evidence="7">
        <name>Zn(2+)</name>
        <dbReference type="ChEBI" id="CHEBI:29105"/>
    </cofactor>
    <text evidence="7">Binds 1 zinc ion.</text>
</comment>
<dbReference type="EC" id="3.1.-.-" evidence="7"/>
<dbReference type="SUPFAM" id="SSF55486">
    <property type="entry name" value="Metalloproteases ('zincins'), catalytic domain"/>
    <property type="match status" value="1"/>
</dbReference>
<sequence>MLEINNLTNFIVDKKILSTVAKKVLIGENRETENISLVFVGKKEIKKLNKKYRKIDKSTDVLSFDLSANYKLPTANSYLGEIVICPEVVKEKEEEILRVFIHGVLHLCGYDHEKSKKEAEEMEAKEEKYFLKI</sequence>
<proteinExistence type="inferred from homology"/>
<dbReference type="AlphaFoldDB" id="A0A1G2IWU4"/>
<dbReference type="NCBIfam" id="TIGR00043">
    <property type="entry name" value="rRNA maturation RNase YbeY"/>
    <property type="match status" value="1"/>
</dbReference>
<keyword evidence="7" id="KW-0698">rRNA processing</keyword>
<feature type="binding site" evidence="7">
    <location>
        <position position="102"/>
    </location>
    <ligand>
        <name>Zn(2+)</name>
        <dbReference type="ChEBI" id="CHEBI:29105"/>
        <note>catalytic</note>
    </ligand>
</feature>
<evidence type="ECO:0000313" key="9">
    <source>
        <dbReference type="Proteomes" id="UP000178650"/>
    </source>
</evidence>
<protein>
    <recommendedName>
        <fullName evidence="7">Endoribonuclease YbeY</fullName>
        <ecNumber evidence="7">3.1.-.-</ecNumber>
    </recommendedName>
</protein>
<evidence type="ECO:0000256" key="7">
    <source>
        <dbReference type="HAMAP-Rule" id="MF_00009"/>
    </source>
</evidence>
<evidence type="ECO:0000313" key="8">
    <source>
        <dbReference type="EMBL" id="OGZ79172.1"/>
    </source>
</evidence>
<dbReference type="InterPro" id="IPR002036">
    <property type="entry name" value="YbeY"/>
</dbReference>
<dbReference type="PANTHER" id="PTHR46986">
    <property type="entry name" value="ENDORIBONUCLEASE YBEY, CHLOROPLASTIC"/>
    <property type="match status" value="1"/>
</dbReference>
<comment type="similarity">
    <text evidence="1 7">Belongs to the endoribonuclease YbeY family.</text>
</comment>
<gene>
    <name evidence="7" type="primary">ybeY</name>
    <name evidence="8" type="ORF">A2358_04235</name>
</gene>
<accession>A0A1G2IWU4</accession>
<comment type="caution">
    <text evidence="8">The sequence shown here is derived from an EMBL/GenBank/DDBJ whole genome shotgun (WGS) entry which is preliminary data.</text>
</comment>
<dbReference type="Proteomes" id="UP000178650">
    <property type="component" value="Unassembled WGS sequence"/>
</dbReference>
<dbReference type="GO" id="GO:0005737">
    <property type="term" value="C:cytoplasm"/>
    <property type="evidence" value="ECO:0007669"/>
    <property type="project" value="UniProtKB-SubCell"/>
</dbReference>
<evidence type="ECO:0000256" key="2">
    <source>
        <dbReference type="ARBA" id="ARBA00022722"/>
    </source>
</evidence>
<dbReference type="Pfam" id="PF02130">
    <property type="entry name" value="YbeY"/>
    <property type="match status" value="1"/>
</dbReference>
<keyword evidence="5 7" id="KW-0378">Hydrolase</keyword>
<evidence type="ECO:0000256" key="3">
    <source>
        <dbReference type="ARBA" id="ARBA00022723"/>
    </source>
</evidence>
<dbReference type="STRING" id="1802223.A2358_04235"/>